<accession>A0A195FHV7</accession>
<dbReference type="SMART" id="SM00595">
    <property type="entry name" value="MADF"/>
    <property type="match status" value="1"/>
</dbReference>
<protein>
    <recommendedName>
        <fullName evidence="1">MADF domain-containing protein</fullName>
    </recommendedName>
</protein>
<evidence type="ECO:0000313" key="3">
    <source>
        <dbReference type="Proteomes" id="UP000078541"/>
    </source>
</evidence>
<keyword evidence="3" id="KW-1185">Reference proteome</keyword>
<evidence type="ECO:0000259" key="1">
    <source>
        <dbReference type="PROSITE" id="PS51029"/>
    </source>
</evidence>
<dbReference type="AlphaFoldDB" id="A0A195FHV7"/>
<dbReference type="EMBL" id="KQ981606">
    <property type="protein sequence ID" value="KYN39574.1"/>
    <property type="molecule type" value="Genomic_DNA"/>
</dbReference>
<sequence length="117" mass="14062">MPNAWTEDDTEKLIALYEQYQCLWNLFHPEFNNKSLRYEAYKKIKNSINIPGLTICDCINRIVNVKKEYCYELSKIAAAISYEKLYVPKVKWFKRMHMLFFPLSHNNFRKVCNKNSI</sequence>
<dbReference type="PANTHER" id="PTHR21505:SF12">
    <property type="entry name" value="MADF DOMAIN-CONTAINING PROTEIN-RELATED"/>
    <property type="match status" value="1"/>
</dbReference>
<organism evidence="2 3">
    <name type="scientific">Trachymyrmex septentrionalis</name>
    <dbReference type="NCBI Taxonomy" id="34720"/>
    <lineage>
        <taxon>Eukaryota</taxon>
        <taxon>Metazoa</taxon>
        <taxon>Ecdysozoa</taxon>
        <taxon>Arthropoda</taxon>
        <taxon>Hexapoda</taxon>
        <taxon>Insecta</taxon>
        <taxon>Pterygota</taxon>
        <taxon>Neoptera</taxon>
        <taxon>Endopterygota</taxon>
        <taxon>Hymenoptera</taxon>
        <taxon>Apocrita</taxon>
        <taxon>Aculeata</taxon>
        <taxon>Formicoidea</taxon>
        <taxon>Formicidae</taxon>
        <taxon>Myrmicinae</taxon>
        <taxon>Trachymyrmex</taxon>
    </lineage>
</organism>
<evidence type="ECO:0000313" key="2">
    <source>
        <dbReference type="EMBL" id="KYN39574.1"/>
    </source>
</evidence>
<dbReference type="Proteomes" id="UP000078541">
    <property type="component" value="Unassembled WGS sequence"/>
</dbReference>
<proteinExistence type="predicted"/>
<dbReference type="Pfam" id="PF10545">
    <property type="entry name" value="MADF_DNA_bdg"/>
    <property type="match status" value="1"/>
</dbReference>
<dbReference type="PANTHER" id="PTHR21505">
    <property type="entry name" value="MADF DOMAIN-CONTAINING PROTEIN-RELATED"/>
    <property type="match status" value="1"/>
</dbReference>
<dbReference type="InterPro" id="IPR006578">
    <property type="entry name" value="MADF-dom"/>
</dbReference>
<feature type="domain" description="MADF" evidence="1">
    <location>
        <begin position="12"/>
        <end position="106"/>
    </location>
</feature>
<reference evidence="2 3" key="1">
    <citation type="submission" date="2016-03" db="EMBL/GenBank/DDBJ databases">
        <title>Trachymyrmex septentrionalis WGS genome.</title>
        <authorList>
            <person name="Nygaard S."/>
            <person name="Hu H."/>
            <person name="Boomsma J."/>
            <person name="Zhang G."/>
        </authorList>
    </citation>
    <scope>NUCLEOTIDE SEQUENCE [LARGE SCALE GENOMIC DNA]</scope>
    <source>
        <strain evidence="2">Tsep2-gDNA-1</strain>
        <tissue evidence="2">Whole body</tissue>
    </source>
</reference>
<gene>
    <name evidence="2" type="ORF">ALC56_06068</name>
</gene>
<name>A0A195FHV7_9HYME</name>
<dbReference type="PROSITE" id="PS51029">
    <property type="entry name" value="MADF"/>
    <property type="match status" value="1"/>
</dbReference>